<protein>
    <submittedName>
        <fullName evidence="2">Oxaloacetate decarboxylase, beta subunit</fullName>
    </submittedName>
</protein>
<feature type="transmembrane region" description="Helical" evidence="1">
    <location>
        <begin position="70"/>
        <end position="91"/>
    </location>
</feature>
<keyword evidence="1" id="KW-0812">Transmembrane</keyword>
<gene>
    <name evidence="2" type="ORF">H9716_06405</name>
</gene>
<evidence type="ECO:0000313" key="3">
    <source>
        <dbReference type="Proteomes" id="UP000886804"/>
    </source>
</evidence>
<dbReference type="AlphaFoldDB" id="A0A9D2L7N5"/>
<evidence type="ECO:0000256" key="1">
    <source>
        <dbReference type="SAM" id="Phobius"/>
    </source>
</evidence>
<proteinExistence type="predicted"/>
<organism evidence="2 3">
    <name type="scientific">Candidatus Enterocloster faecavium</name>
    <dbReference type="NCBI Taxonomy" id="2838560"/>
    <lineage>
        <taxon>Bacteria</taxon>
        <taxon>Bacillati</taxon>
        <taxon>Bacillota</taxon>
        <taxon>Clostridia</taxon>
        <taxon>Lachnospirales</taxon>
        <taxon>Lachnospiraceae</taxon>
        <taxon>Enterocloster</taxon>
    </lineage>
</organism>
<sequence length="97" mass="10225">MYNSEKPRKSGMKRIAAMVAGLAGAVLLAAGIMLKVRSQREVSVIGETMVIGGADGPTSIFIAARVNYDALALLLIAGAVLLILLGIWLLTKRMGKE</sequence>
<reference evidence="2" key="2">
    <citation type="submission" date="2021-04" db="EMBL/GenBank/DDBJ databases">
        <authorList>
            <person name="Gilroy R."/>
        </authorList>
    </citation>
    <scope>NUCLEOTIDE SEQUENCE</scope>
    <source>
        <strain evidence="2">CHK188-4685</strain>
    </source>
</reference>
<keyword evidence="1" id="KW-0472">Membrane</keyword>
<dbReference type="EMBL" id="DWYS01000076">
    <property type="protein sequence ID" value="HJB07485.1"/>
    <property type="molecule type" value="Genomic_DNA"/>
</dbReference>
<feature type="transmembrane region" description="Helical" evidence="1">
    <location>
        <begin position="15"/>
        <end position="34"/>
    </location>
</feature>
<reference evidence="2" key="1">
    <citation type="journal article" date="2021" name="PeerJ">
        <title>Extensive microbial diversity within the chicken gut microbiome revealed by metagenomics and culture.</title>
        <authorList>
            <person name="Gilroy R."/>
            <person name="Ravi A."/>
            <person name="Getino M."/>
            <person name="Pursley I."/>
            <person name="Horton D.L."/>
            <person name="Alikhan N.F."/>
            <person name="Baker D."/>
            <person name="Gharbi K."/>
            <person name="Hall N."/>
            <person name="Watson M."/>
            <person name="Adriaenssens E.M."/>
            <person name="Foster-Nyarko E."/>
            <person name="Jarju S."/>
            <person name="Secka A."/>
            <person name="Antonio M."/>
            <person name="Oren A."/>
            <person name="Chaudhuri R.R."/>
            <person name="La Ragione R."/>
            <person name="Hildebrand F."/>
            <person name="Pallen M.J."/>
        </authorList>
    </citation>
    <scope>NUCLEOTIDE SEQUENCE</scope>
    <source>
        <strain evidence="2">CHK188-4685</strain>
    </source>
</reference>
<name>A0A9D2L7N5_9FIRM</name>
<dbReference type="Proteomes" id="UP000886804">
    <property type="component" value="Unassembled WGS sequence"/>
</dbReference>
<comment type="caution">
    <text evidence="2">The sequence shown here is derived from an EMBL/GenBank/DDBJ whole genome shotgun (WGS) entry which is preliminary data.</text>
</comment>
<keyword evidence="1" id="KW-1133">Transmembrane helix</keyword>
<evidence type="ECO:0000313" key="2">
    <source>
        <dbReference type="EMBL" id="HJB07485.1"/>
    </source>
</evidence>
<accession>A0A9D2L7N5</accession>